<dbReference type="InterPro" id="IPR027417">
    <property type="entry name" value="P-loop_NTPase"/>
</dbReference>
<accession>A0A6N9NJP6</accession>
<proteinExistence type="inferred from homology"/>
<dbReference type="Proteomes" id="UP000470771">
    <property type="component" value="Unassembled WGS sequence"/>
</dbReference>
<dbReference type="Gene3D" id="3.40.50.300">
    <property type="entry name" value="P-loop containing nucleotide triphosphate hydrolases"/>
    <property type="match status" value="1"/>
</dbReference>
<dbReference type="Pfam" id="PF00685">
    <property type="entry name" value="Sulfotransfer_1"/>
    <property type="match status" value="1"/>
</dbReference>
<sequence>MFWLASYPKSGNTWIRVFLTNLIIGGKGTFNINQLMKTYFANDNQLIEHFTPFEPSELTFQELENVRKRLFHQLPKLVLKESCVKIHHANQLFQLNESLLSDLSQKVIYVVRNPLDVVISLAYHQQWSIDQSIEFLNNNNAIMGNPTKLNQRMSADFLSSWSRHYRSWKVGYPECLVIRYEDMLENEWITFSSISKYLGFSFTKGEINEAIIKSKIGLLQKQEAKTRFKEGSIVNQNFFRKGISGEWKSILIPEQIERIVSRHGLVMEELNYL</sequence>
<evidence type="ECO:0000256" key="2">
    <source>
        <dbReference type="ARBA" id="ARBA00022679"/>
    </source>
</evidence>
<dbReference type="GO" id="GO:0008146">
    <property type="term" value="F:sulfotransferase activity"/>
    <property type="evidence" value="ECO:0007669"/>
    <property type="project" value="InterPro"/>
</dbReference>
<keyword evidence="5" id="KW-1185">Reference proteome</keyword>
<dbReference type="EMBL" id="WWNE01000006">
    <property type="protein sequence ID" value="NBG66143.1"/>
    <property type="molecule type" value="Genomic_DNA"/>
</dbReference>
<evidence type="ECO:0000313" key="5">
    <source>
        <dbReference type="Proteomes" id="UP000470771"/>
    </source>
</evidence>
<dbReference type="SUPFAM" id="SSF52540">
    <property type="entry name" value="P-loop containing nucleoside triphosphate hydrolases"/>
    <property type="match status" value="1"/>
</dbReference>
<dbReference type="InterPro" id="IPR000863">
    <property type="entry name" value="Sulfotransferase_dom"/>
</dbReference>
<keyword evidence="2" id="KW-0808">Transferase</keyword>
<organism evidence="4 5">
    <name type="scientific">Acidiluteibacter ferrifornacis</name>
    <dbReference type="NCBI Taxonomy" id="2692424"/>
    <lineage>
        <taxon>Bacteria</taxon>
        <taxon>Pseudomonadati</taxon>
        <taxon>Bacteroidota</taxon>
        <taxon>Flavobacteriia</taxon>
        <taxon>Flavobacteriales</taxon>
        <taxon>Cryomorphaceae</taxon>
        <taxon>Acidiluteibacter</taxon>
    </lineage>
</organism>
<dbReference type="PANTHER" id="PTHR11783">
    <property type="entry name" value="SULFOTRANSFERASE SULT"/>
    <property type="match status" value="1"/>
</dbReference>
<comment type="similarity">
    <text evidence="1">Belongs to the sulfotransferase 1 family.</text>
</comment>
<reference evidence="4 5" key="1">
    <citation type="submission" date="2019-12" db="EMBL/GenBank/DDBJ databases">
        <authorList>
            <person name="Zhao J."/>
        </authorList>
    </citation>
    <scope>NUCLEOTIDE SEQUENCE [LARGE SCALE GENOMIC DNA]</scope>
    <source>
        <strain evidence="4 5">S-15</strain>
    </source>
</reference>
<dbReference type="RefSeq" id="WP_160633085.1">
    <property type="nucleotide sequence ID" value="NZ_WWNE01000006.1"/>
</dbReference>
<comment type="caution">
    <text evidence="4">The sequence shown here is derived from an EMBL/GenBank/DDBJ whole genome shotgun (WGS) entry which is preliminary data.</text>
</comment>
<protein>
    <recommendedName>
        <fullName evidence="3">Sulfotransferase domain-containing protein</fullName>
    </recommendedName>
</protein>
<feature type="domain" description="Sulfotransferase" evidence="3">
    <location>
        <begin position="2"/>
        <end position="259"/>
    </location>
</feature>
<evidence type="ECO:0000313" key="4">
    <source>
        <dbReference type="EMBL" id="NBG66143.1"/>
    </source>
</evidence>
<gene>
    <name evidence="4" type="ORF">GQN54_08425</name>
</gene>
<name>A0A6N9NJP6_9FLAO</name>
<evidence type="ECO:0000259" key="3">
    <source>
        <dbReference type="Pfam" id="PF00685"/>
    </source>
</evidence>
<evidence type="ECO:0000256" key="1">
    <source>
        <dbReference type="ARBA" id="ARBA00005771"/>
    </source>
</evidence>
<dbReference type="AlphaFoldDB" id="A0A6N9NJP6"/>